<reference evidence="2" key="1">
    <citation type="journal article" date="2017" name="Nat. Ecol. Evol.">
        <title>Genome expansion and lineage-specific genetic innovations in the forest pathogenic fungi Armillaria.</title>
        <authorList>
            <person name="Sipos G."/>
            <person name="Prasanna A.N."/>
            <person name="Walter M.C."/>
            <person name="O'Connor E."/>
            <person name="Balint B."/>
            <person name="Krizsan K."/>
            <person name="Kiss B."/>
            <person name="Hess J."/>
            <person name="Varga T."/>
            <person name="Slot J."/>
            <person name="Riley R."/>
            <person name="Boka B."/>
            <person name="Rigling D."/>
            <person name="Barry K."/>
            <person name="Lee J."/>
            <person name="Mihaltcheva S."/>
            <person name="LaButti K."/>
            <person name="Lipzen A."/>
            <person name="Waldron R."/>
            <person name="Moloney N.M."/>
            <person name="Sperisen C."/>
            <person name="Kredics L."/>
            <person name="Vagvoelgyi C."/>
            <person name="Patrignani A."/>
            <person name="Fitzpatrick D."/>
            <person name="Nagy I."/>
            <person name="Doyle S."/>
            <person name="Anderson J.B."/>
            <person name="Grigoriev I.V."/>
            <person name="Gueldener U."/>
            <person name="Muensterkoetter M."/>
            <person name="Nagy L.G."/>
        </authorList>
    </citation>
    <scope>NUCLEOTIDE SEQUENCE [LARGE SCALE GENOMIC DNA]</scope>
    <source>
        <strain evidence="2">C18/9</strain>
    </source>
</reference>
<proteinExistence type="predicted"/>
<evidence type="ECO:0000313" key="1">
    <source>
        <dbReference type="EMBL" id="SJL11759.1"/>
    </source>
</evidence>
<keyword evidence="2" id="KW-1185">Reference proteome</keyword>
<evidence type="ECO:0000313" key="2">
    <source>
        <dbReference type="Proteomes" id="UP000219338"/>
    </source>
</evidence>
<dbReference type="STRING" id="47428.A0A284RSN5"/>
<dbReference type="AlphaFoldDB" id="A0A284RSN5"/>
<name>A0A284RSN5_ARMOS</name>
<sequence>MDLLHGYIKHTTLPHRRSEGIDSANLAGLVKNSLYFPEKRAMVSDLVDVFCPELTIVRTRFRIKPSTRTCLLLAALSSESMELPGFLRPKLGSSSQISIYLFIGYIFELDITDFILMRLWSVFDVLRLLTRFHYNIYFPKPGDDAYPEGFSEDVERNRSGRETKLLDTGDLTRSKLLGDGTDEKVRVDRTVILTCSHKFCFDCLVWTGSVLSSNGYTKYRPYPTPAQFAASQEIVSKATTFLRRELPVWDGLDVEFFTTFMISPMKSIDVRSESALKLLAELLNIDTSGRVMAEHCAHEVSPYVRSAFKDLFVYDSVVQYDTPPHASSPSTPRPQR</sequence>
<dbReference type="OrthoDB" id="21204at2759"/>
<organism evidence="1 2">
    <name type="scientific">Armillaria ostoyae</name>
    <name type="common">Armillaria root rot fungus</name>
    <dbReference type="NCBI Taxonomy" id="47428"/>
    <lineage>
        <taxon>Eukaryota</taxon>
        <taxon>Fungi</taxon>
        <taxon>Dikarya</taxon>
        <taxon>Basidiomycota</taxon>
        <taxon>Agaricomycotina</taxon>
        <taxon>Agaricomycetes</taxon>
        <taxon>Agaricomycetidae</taxon>
        <taxon>Agaricales</taxon>
        <taxon>Marasmiineae</taxon>
        <taxon>Physalacriaceae</taxon>
        <taxon>Armillaria</taxon>
    </lineage>
</organism>
<accession>A0A284RSN5</accession>
<gene>
    <name evidence="1" type="ORF">ARMOST_15167</name>
</gene>
<dbReference type="Proteomes" id="UP000219338">
    <property type="component" value="Unassembled WGS sequence"/>
</dbReference>
<dbReference type="EMBL" id="FUEG01000015">
    <property type="protein sequence ID" value="SJL11759.1"/>
    <property type="molecule type" value="Genomic_DNA"/>
</dbReference>
<protein>
    <submittedName>
        <fullName evidence="1">Uncharacterized protein</fullName>
    </submittedName>
</protein>